<evidence type="ECO:0000256" key="2">
    <source>
        <dbReference type="SAM" id="MobiDB-lite"/>
    </source>
</evidence>
<dbReference type="GO" id="GO:0006281">
    <property type="term" value="P:DNA repair"/>
    <property type="evidence" value="ECO:0007669"/>
    <property type="project" value="UniProtKB-KW"/>
</dbReference>
<dbReference type="GO" id="GO:0000723">
    <property type="term" value="P:telomere maintenance"/>
    <property type="evidence" value="ECO:0007669"/>
    <property type="project" value="InterPro"/>
</dbReference>
<dbReference type="InterPro" id="IPR025476">
    <property type="entry name" value="Helitron_helicase-like"/>
</dbReference>
<dbReference type="Pfam" id="PF21530">
    <property type="entry name" value="Pif1_2B_dom"/>
    <property type="match status" value="1"/>
</dbReference>
<protein>
    <recommendedName>
        <fullName evidence="1">ATP-dependent DNA helicase</fullName>
        <ecNumber evidence="1">5.6.2.3</ecNumber>
    </recommendedName>
</protein>
<dbReference type="GO" id="GO:0016787">
    <property type="term" value="F:hydrolase activity"/>
    <property type="evidence" value="ECO:0007669"/>
    <property type="project" value="UniProtKB-KW"/>
</dbReference>
<dbReference type="Proteomes" id="UP001219518">
    <property type="component" value="Unassembled WGS sequence"/>
</dbReference>
<keyword evidence="8" id="KW-1185">Reference proteome</keyword>
<feature type="region of interest" description="Disordered" evidence="2">
    <location>
        <begin position="972"/>
        <end position="996"/>
    </location>
</feature>
<reference evidence="7" key="2">
    <citation type="journal article" date="2023" name="BMC Genomics">
        <title>Pest status, molecular evolution, and epigenetic factors derived from the genome assembly of Frankliniella fusca, a thysanopteran phytovirus vector.</title>
        <authorList>
            <person name="Catto M.A."/>
            <person name="Labadie P.E."/>
            <person name="Jacobson A.L."/>
            <person name="Kennedy G.G."/>
            <person name="Srinivasan R."/>
            <person name="Hunt B.G."/>
        </authorList>
    </citation>
    <scope>NUCLEOTIDE SEQUENCE</scope>
    <source>
        <strain evidence="7">PL_HMW_Pooled</strain>
    </source>
</reference>
<dbReference type="InterPro" id="IPR051055">
    <property type="entry name" value="PIF1_helicase"/>
</dbReference>
<feature type="compositionally biased region" description="Acidic residues" evidence="2">
    <location>
        <begin position="976"/>
        <end position="995"/>
    </location>
</feature>
<feature type="domain" description="DUF6570" evidence="5">
    <location>
        <begin position="445"/>
        <end position="562"/>
    </location>
</feature>
<feature type="compositionally biased region" description="Basic and acidic residues" evidence="2">
    <location>
        <begin position="587"/>
        <end position="600"/>
    </location>
</feature>
<comment type="similarity">
    <text evidence="1">Belongs to the helicase family.</text>
</comment>
<feature type="compositionally biased region" description="Basic residues" evidence="2">
    <location>
        <begin position="206"/>
        <end position="216"/>
    </location>
</feature>
<proteinExistence type="inferred from homology"/>
<organism evidence="7 8">
    <name type="scientific">Frankliniella fusca</name>
    <dbReference type="NCBI Taxonomy" id="407009"/>
    <lineage>
        <taxon>Eukaryota</taxon>
        <taxon>Metazoa</taxon>
        <taxon>Ecdysozoa</taxon>
        <taxon>Arthropoda</taxon>
        <taxon>Hexapoda</taxon>
        <taxon>Insecta</taxon>
        <taxon>Pterygota</taxon>
        <taxon>Neoptera</taxon>
        <taxon>Paraneoptera</taxon>
        <taxon>Thysanoptera</taxon>
        <taxon>Terebrantia</taxon>
        <taxon>Thripoidea</taxon>
        <taxon>Thripidae</taxon>
        <taxon>Frankliniella</taxon>
    </lineage>
</organism>
<feature type="compositionally biased region" description="Acidic residues" evidence="2">
    <location>
        <begin position="137"/>
        <end position="149"/>
    </location>
</feature>
<feature type="region of interest" description="Disordered" evidence="2">
    <location>
        <begin position="583"/>
        <end position="608"/>
    </location>
</feature>
<evidence type="ECO:0000313" key="7">
    <source>
        <dbReference type="EMBL" id="KAK3915906.1"/>
    </source>
</evidence>
<comment type="cofactor">
    <cofactor evidence="1">
        <name>Mg(2+)</name>
        <dbReference type="ChEBI" id="CHEBI:18420"/>
    </cofactor>
</comment>
<feature type="region of interest" description="Disordered" evidence="2">
    <location>
        <begin position="119"/>
        <end position="235"/>
    </location>
</feature>
<keyword evidence="1" id="KW-0067">ATP-binding</keyword>
<keyword evidence="1" id="KW-0227">DNA damage</keyword>
<keyword evidence="1 7" id="KW-0347">Helicase</keyword>
<feature type="compositionally biased region" description="Acidic residues" evidence="2">
    <location>
        <begin position="225"/>
        <end position="234"/>
    </location>
</feature>
<dbReference type="EMBL" id="JAHWGI010000472">
    <property type="protein sequence ID" value="KAK3915906.1"/>
    <property type="molecule type" value="Genomic_DNA"/>
</dbReference>
<keyword evidence="1" id="KW-0234">DNA repair</keyword>
<evidence type="ECO:0000256" key="1">
    <source>
        <dbReference type="RuleBase" id="RU363044"/>
    </source>
</evidence>
<comment type="caution">
    <text evidence="7">The sequence shown here is derived from an EMBL/GenBank/DDBJ whole genome shotgun (WGS) entry which is preliminary data.</text>
</comment>
<sequence length="1490" mass="173142">MSSFLEDEMCDFSCSFLYYPHEDDDDETTYFPLTSMEEPETYHHTIEISDGVTLKIKNDELQNILTKESESMNNNQNTPSTSNNHVQKSKTHDVTLAEGVKLTLTNDIFMNLMMQAKKTIPDSEDKEDETGSVTIDTDTEQEEEDEDSSDTEKQPKKDTKKTKPTKKSKPEKKVKEDKQEERKRKSKKDSDVSSKESAESLTNEKPKKKKRKTSRNKKPEKTQPSDEDDSSDDEEIKKINQAASKIATYKSVKNLIKNKYYKVLDLNEVETSKGKTIRLKLEDNEVEDKWCYVHMPRNVLTEMIPLIQKLKLMCESEKGLYFKFAQQTLEKKRKAAERQQKHREKLDQQSKKEKREKAKKGMKRLRSKKTEKERAEERKLNSERRFMTRTMKKTGTVFNTDIIDVQQHNFNCYVKSLCWVQCHKCHKRSIQSCYRKFKCTKNCSLFTRDNDMDPLQVPEELKCLTFIENQLISRIHPVISLYRVKKLQYKYSGQVINFTQDVQNVADSLPHLLKDLSNVVVVKLNEEIHLKDFVVRKQKVLNALIWLKNNNPQYSDIHIDTLSLDELPTDSNVYEQLKSIENQAQLPDEKDNESKSHDDNSIPGDVDDITYTSVPDSTDISLSKTFSTELVWPTLGTTPINEFSSPGYISMAFPHLFCYGTADYSMPRKQKVPLNEYIRHLMLYHDERFAKDERFRYFIMNTEMRWTSLNIGNVYVQKNSMFSKMTIYQLKQYFKENPWIVNQIMHFGSRLRTTKPYWQSRCGELLDMVDQIGTPTIFFTLSSADYYWPELFQLMGYDISLDTVTDIDADLAHLVNQVQRHTKCSETHCLRRIHKDKTLKCRYNFPKPLLPETNFEIIDNTIVDINFKRNDTFVNKYNSWVLQTWRSNIDFSPVLSKQIVYRYIAKYASKSEVKSKNYNEVLTNIVNKTCDDSEPILFYPWRSLDDVNEVNTEMKNYISISYKKYIHHDNEATLPDNEENDQSDFDVNPNEEPEKDNETILSRYLPKVNNELYEKATVSTNIQWDYLSKLLSRQTIHTVCEMLQVNLTHKSFEKLDYSTLNTEQLTFFNHIKRLTCQLQKNVKTGYQFIIVQGMAGTGVSAKIVNGTTLHSFLSISRFHKNSDRLKGTELLNFREKHTGVKFIFIDEYSMVGLRFLACIETRCKDITGVDELFGGLIVVLFGDVNQLLPIGDQPLYANVDLISQRNNLLEKGKILMTELTHAYVLKRCHRFANKEYVTFLQKVSKGKCSDHEFQMMKQRYIYYLPSADRKKFKSTTRICSTNETANDFNVKQLKKLETPIAVIHAQNNNKTAFNSTDDIADGLSNILSIAVGAKVMLRRNINVTRGLVNGSIGILKHIFYEKDCKPPTVPLCVLIQFENVDTKDLNITYIPILPVLSQWYKNGISCSRYQLPISLCWACTIHKSQGLTLVAMALDAGKSEFALGLLYVALSRVPDKESLCLITMLTIDRLNSCDSRKDSLSYEEKKQIDE</sequence>
<evidence type="ECO:0000313" key="8">
    <source>
        <dbReference type="Proteomes" id="UP001219518"/>
    </source>
</evidence>
<dbReference type="InterPro" id="IPR046700">
    <property type="entry name" value="DUF6570"/>
</dbReference>
<dbReference type="Gene3D" id="3.40.50.300">
    <property type="entry name" value="P-loop containing nucleotide triphosphate hydrolases"/>
    <property type="match status" value="2"/>
</dbReference>
<feature type="compositionally biased region" description="Basic and acidic residues" evidence="2">
    <location>
        <begin position="368"/>
        <end position="380"/>
    </location>
</feature>
<reference evidence="7" key="1">
    <citation type="submission" date="2021-07" db="EMBL/GenBank/DDBJ databases">
        <authorList>
            <person name="Catto M.A."/>
            <person name="Jacobson A."/>
            <person name="Kennedy G."/>
            <person name="Labadie P."/>
            <person name="Hunt B.G."/>
            <person name="Srinivasan R."/>
        </authorList>
    </citation>
    <scope>NUCLEOTIDE SEQUENCE</scope>
    <source>
        <strain evidence="7">PL_HMW_Pooled</strain>
        <tissue evidence="7">Head</tissue>
    </source>
</reference>
<keyword evidence="1" id="KW-0378">Hydrolase</keyword>
<accession>A0AAE1LDB5</accession>
<dbReference type="GO" id="GO:0005524">
    <property type="term" value="F:ATP binding"/>
    <property type="evidence" value="ECO:0007669"/>
    <property type="project" value="UniProtKB-KW"/>
</dbReference>
<dbReference type="InterPro" id="IPR010285">
    <property type="entry name" value="DNA_helicase_pif1-like_DEAD"/>
</dbReference>
<dbReference type="PANTHER" id="PTHR47642">
    <property type="entry name" value="ATP-DEPENDENT DNA HELICASE"/>
    <property type="match status" value="1"/>
</dbReference>
<dbReference type="GO" id="GO:0043139">
    <property type="term" value="F:5'-3' DNA helicase activity"/>
    <property type="evidence" value="ECO:0007669"/>
    <property type="project" value="UniProtKB-EC"/>
</dbReference>
<name>A0AAE1LDB5_9NEOP</name>
<feature type="domain" description="DNA helicase Pif1-like 2B" evidence="6">
    <location>
        <begin position="1327"/>
        <end position="1354"/>
    </location>
</feature>
<feature type="region of interest" description="Disordered" evidence="2">
    <location>
        <begin position="333"/>
        <end position="380"/>
    </location>
</feature>
<keyword evidence="1" id="KW-0547">Nucleotide-binding</keyword>
<dbReference type="EC" id="5.6.2.3" evidence="1"/>
<feature type="domain" description="Helitron helicase-like" evidence="4">
    <location>
        <begin position="677"/>
        <end position="795"/>
    </location>
</feature>
<feature type="compositionally biased region" description="Basic residues" evidence="2">
    <location>
        <begin position="158"/>
        <end position="170"/>
    </location>
</feature>
<evidence type="ECO:0000259" key="5">
    <source>
        <dbReference type="Pfam" id="PF20209"/>
    </source>
</evidence>
<dbReference type="SUPFAM" id="SSF52540">
    <property type="entry name" value="P-loop containing nucleoside triphosphate hydrolases"/>
    <property type="match status" value="1"/>
</dbReference>
<feature type="compositionally biased region" description="Low complexity" evidence="2">
    <location>
        <begin position="73"/>
        <end position="84"/>
    </location>
</feature>
<evidence type="ECO:0000259" key="6">
    <source>
        <dbReference type="Pfam" id="PF21530"/>
    </source>
</evidence>
<gene>
    <name evidence="7" type="ORF">KUF71_025203</name>
</gene>
<dbReference type="Pfam" id="PF14214">
    <property type="entry name" value="Helitron_like_N"/>
    <property type="match status" value="1"/>
</dbReference>
<dbReference type="Gene3D" id="2.30.30.940">
    <property type="match status" value="1"/>
</dbReference>
<dbReference type="GO" id="GO:0006310">
    <property type="term" value="P:DNA recombination"/>
    <property type="evidence" value="ECO:0007669"/>
    <property type="project" value="UniProtKB-KW"/>
</dbReference>
<comment type="catalytic activity">
    <reaction evidence="1">
        <text>ATP + H2O = ADP + phosphate + H(+)</text>
        <dbReference type="Rhea" id="RHEA:13065"/>
        <dbReference type="ChEBI" id="CHEBI:15377"/>
        <dbReference type="ChEBI" id="CHEBI:15378"/>
        <dbReference type="ChEBI" id="CHEBI:30616"/>
        <dbReference type="ChEBI" id="CHEBI:43474"/>
        <dbReference type="ChEBI" id="CHEBI:456216"/>
        <dbReference type="EC" id="5.6.2.3"/>
    </reaction>
</comment>
<dbReference type="Pfam" id="PF20209">
    <property type="entry name" value="DUF6570"/>
    <property type="match status" value="1"/>
</dbReference>
<feature type="compositionally biased region" description="Basic and acidic residues" evidence="2">
    <location>
        <begin position="336"/>
        <end position="356"/>
    </location>
</feature>
<dbReference type="InterPro" id="IPR049163">
    <property type="entry name" value="Pif1-like_2B_dom"/>
</dbReference>
<dbReference type="CDD" id="cd18809">
    <property type="entry name" value="SF1_C_RecD"/>
    <property type="match status" value="1"/>
</dbReference>
<keyword evidence="1" id="KW-0233">DNA recombination</keyword>
<feature type="region of interest" description="Disordered" evidence="2">
    <location>
        <begin position="68"/>
        <end position="93"/>
    </location>
</feature>
<evidence type="ECO:0000259" key="3">
    <source>
        <dbReference type="Pfam" id="PF05970"/>
    </source>
</evidence>
<dbReference type="Pfam" id="PF05970">
    <property type="entry name" value="PIF1"/>
    <property type="match status" value="1"/>
</dbReference>
<feature type="compositionally biased region" description="Basic residues" evidence="2">
    <location>
        <begin position="357"/>
        <end position="367"/>
    </location>
</feature>
<feature type="domain" description="DNA helicase Pif1-like DEAD-box helicase" evidence="3">
    <location>
        <begin position="1090"/>
        <end position="1251"/>
    </location>
</feature>
<evidence type="ECO:0000259" key="4">
    <source>
        <dbReference type="Pfam" id="PF14214"/>
    </source>
</evidence>
<dbReference type="InterPro" id="IPR027417">
    <property type="entry name" value="P-loop_NTPase"/>
</dbReference>
<feature type="compositionally biased region" description="Basic and acidic residues" evidence="2">
    <location>
        <begin position="171"/>
        <end position="205"/>
    </location>
</feature>